<name>A0A4X2LS63_VOMUR</name>
<dbReference type="Proteomes" id="UP000314987">
    <property type="component" value="Unassembled WGS sequence"/>
</dbReference>
<evidence type="ECO:0000256" key="3">
    <source>
        <dbReference type="ARBA" id="ARBA00017503"/>
    </source>
</evidence>
<keyword evidence="10" id="KW-1185">Reference proteome</keyword>
<dbReference type="PANTHER" id="PTHR34644:SF2">
    <property type="entry name" value="SINGLE-PASS MEMBRANE AND COILED-COIL DOMAIN-CONTAINING PROTEIN 4"/>
    <property type="match status" value="1"/>
</dbReference>
<reference evidence="9" key="2">
    <citation type="submission" date="2025-08" db="UniProtKB">
        <authorList>
            <consortium name="Ensembl"/>
        </authorList>
    </citation>
    <scope>IDENTIFICATION</scope>
</reference>
<dbReference type="PANTHER" id="PTHR34644">
    <property type="entry name" value="SINGLE-PASS MEMBRANE AND COILED-COIL DOMAIN-CONTAINING PROTEIN 4"/>
    <property type="match status" value="1"/>
</dbReference>
<evidence type="ECO:0000256" key="8">
    <source>
        <dbReference type="SAM" id="Phobius"/>
    </source>
</evidence>
<reference evidence="9" key="3">
    <citation type="submission" date="2025-09" db="UniProtKB">
        <authorList>
            <consortium name="Ensembl"/>
        </authorList>
    </citation>
    <scope>IDENTIFICATION</scope>
</reference>
<dbReference type="AlphaFoldDB" id="A0A4X2LS63"/>
<evidence type="ECO:0000256" key="1">
    <source>
        <dbReference type="ARBA" id="ARBA00004167"/>
    </source>
</evidence>
<sequence length="106" mass="12325">MRQLKGKPKKETSKVKKEWKQAMQEVRQQITTAVLPKLAVVVVLIVVSTWPHAPPSLSEPYLTLSQDWKVLDQERQKRKAKKEKKTASNFRDFNATEPEAPYLLWP</sequence>
<evidence type="ECO:0000256" key="2">
    <source>
        <dbReference type="ARBA" id="ARBA00009202"/>
    </source>
</evidence>
<reference evidence="10" key="1">
    <citation type="submission" date="2018-12" db="EMBL/GenBank/DDBJ databases">
        <authorList>
            <person name="Yazar S."/>
        </authorList>
    </citation>
    <scope>NUCLEOTIDE SEQUENCE [LARGE SCALE GENOMIC DNA]</scope>
</reference>
<dbReference type="GeneTree" id="ENSGT00390000015987"/>
<evidence type="ECO:0000256" key="5">
    <source>
        <dbReference type="ARBA" id="ARBA00022989"/>
    </source>
</evidence>
<comment type="similarity">
    <text evidence="2">Belongs to the SMCO4 family.</text>
</comment>
<gene>
    <name evidence="9" type="primary">SMCO4</name>
</gene>
<evidence type="ECO:0000313" key="9">
    <source>
        <dbReference type="Ensembl" id="ENSVURP00010023712.1"/>
    </source>
</evidence>
<feature type="transmembrane region" description="Helical" evidence="8">
    <location>
        <begin position="30"/>
        <end position="50"/>
    </location>
</feature>
<keyword evidence="4 8" id="KW-0812">Transmembrane</keyword>
<evidence type="ECO:0000256" key="7">
    <source>
        <dbReference type="ARBA" id="ARBA00023136"/>
    </source>
</evidence>
<evidence type="ECO:0000313" key="10">
    <source>
        <dbReference type="Proteomes" id="UP000314987"/>
    </source>
</evidence>
<dbReference type="GO" id="GO:0016020">
    <property type="term" value="C:membrane"/>
    <property type="evidence" value="ECO:0007669"/>
    <property type="project" value="UniProtKB-SubCell"/>
</dbReference>
<evidence type="ECO:0000256" key="4">
    <source>
        <dbReference type="ARBA" id="ARBA00022692"/>
    </source>
</evidence>
<dbReference type="Ensembl" id="ENSVURT00010026986.1">
    <property type="protein sequence ID" value="ENSVURP00010023712.1"/>
    <property type="gene ID" value="ENSVURG00010018174.1"/>
</dbReference>
<dbReference type="Pfam" id="PF15012">
    <property type="entry name" value="DUF4519"/>
    <property type="match status" value="1"/>
</dbReference>
<protein>
    <recommendedName>
        <fullName evidence="3">Single-pass membrane and coiled-coil domain-containing protein 4</fullName>
    </recommendedName>
</protein>
<evidence type="ECO:0000256" key="6">
    <source>
        <dbReference type="ARBA" id="ARBA00023054"/>
    </source>
</evidence>
<organism evidence="9 10">
    <name type="scientific">Vombatus ursinus</name>
    <name type="common">Common wombat</name>
    <dbReference type="NCBI Taxonomy" id="29139"/>
    <lineage>
        <taxon>Eukaryota</taxon>
        <taxon>Metazoa</taxon>
        <taxon>Chordata</taxon>
        <taxon>Craniata</taxon>
        <taxon>Vertebrata</taxon>
        <taxon>Euteleostomi</taxon>
        <taxon>Mammalia</taxon>
        <taxon>Metatheria</taxon>
        <taxon>Diprotodontia</taxon>
        <taxon>Vombatidae</taxon>
        <taxon>Vombatus</taxon>
    </lineage>
</organism>
<keyword evidence="5 8" id="KW-1133">Transmembrane helix</keyword>
<comment type="subcellular location">
    <subcellularLocation>
        <location evidence="1">Membrane</location>
        <topology evidence="1">Single-pass membrane protein</topology>
    </subcellularLocation>
</comment>
<dbReference type="InterPro" id="IPR027960">
    <property type="entry name" value="DUF4519"/>
</dbReference>
<keyword evidence="7 8" id="KW-0472">Membrane</keyword>
<keyword evidence="6" id="KW-0175">Coiled coil</keyword>
<accession>A0A4X2LS63</accession>
<proteinExistence type="inferred from homology"/>